<feature type="transmembrane region" description="Helical" evidence="13">
    <location>
        <begin position="356"/>
        <end position="377"/>
    </location>
</feature>
<dbReference type="EMBL" id="MU150241">
    <property type="protein sequence ID" value="KAF9466528.1"/>
    <property type="molecule type" value="Genomic_DNA"/>
</dbReference>
<dbReference type="CDD" id="cd17546">
    <property type="entry name" value="REC_hyHK_CKI1_RcsC-like"/>
    <property type="match status" value="1"/>
</dbReference>
<dbReference type="Proteomes" id="UP000807353">
    <property type="component" value="Unassembled WGS sequence"/>
</dbReference>
<proteinExistence type="inferred from homology"/>
<feature type="transmembrane region" description="Helical" evidence="13">
    <location>
        <begin position="725"/>
        <end position="749"/>
    </location>
</feature>
<comment type="similarity">
    <text evidence="2">Belongs to the polyprenol kinase family.</text>
</comment>
<feature type="transmembrane region" description="Helical" evidence="13">
    <location>
        <begin position="436"/>
        <end position="455"/>
    </location>
</feature>
<name>A0A9P5YCW0_9AGAR</name>
<dbReference type="Gene3D" id="3.30.565.10">
    <property type="entry name" value="Histidine kinase-like ATPase, C-terminal domain"/>
    <property type="match status" value="1"/>
</dbReference>
<feature type="transmembrane region" description="Helical" evidence="13">
    <location>
        <begin position="555"/>
        <end position="578"/>
    </location>
</feature>
<keyword evidence="17" id="KW-1185">Reference proteome</keyword>
<dbReference type="OrthoDB" id="21225at2759"/>
<accession>A0A9P5YCW0</accession>
<keyword evidence="10 13" id="KW-0472">Membrane</keyword>
<dbReference type="InterPro" id="IPR005467">
    <property type="entry name" value="His_kinase_dom"/>
</dbReference>
<keyword evidence="6 13" id="KW-0812">Transmembrane</keyword>
<dbReference type="SUPFAM" id="SSF55874">
    <property type="entry name" value="ATPase domain of HSP90 chaperone/DNA topoisomerase II/histidine kinase"/>
    <property type="match status" value="1"/>
</dbReference>
<dbReference type="SUPFAM" id="SSF52172">
    <property type="entry name" value="CheY-like"/>
    <property type="match status" value="1"/>
</dbReference>
<organism evidence="16 17">
    <name type="scientific">Collybia nuda</name>
    <dbReference type="NCBI Taxonomy" id="64659"/>
    <lineage>
        <taxon>Eukaryota</taxon>
        <taxon>Fungi</taxon>
        <taxon>Dikarya</taxon>
        <taxon>Basidiomycota</taxon>
        <taxon>Agaricomycotina</taxon>
        <taxon>Agaricomycetes</taxon>
        <taxon>Agaricomycetidae</taxon>
        <taxon>Agaricales</taxon>
        <taxon>Tricholomatineae</taxon>
        <taxon>Clitocybaceae</taxon>
        <taxon>Collybia</taxon>
    </lineage>
</organism>
<dbReference type="InterPro" id="IPR003661">
    <property type="entry name" value="HisK_dim/P_dom"/>
</dbReference>
<dbReference type="InterPro" id="IPR011006">
    <property type="entry name" value="CheY-like_superfamily"/>
</dbReference>
<evidence type="ECO:0000256" key="10">
    <source>
        <dbReference type="ARBA" id="ARBA00023136"/>
    </source>
</evidence>
<evidence type="ECO:0000256" key="2">
    <source>
        <dbReference type="ARBA" id="ARBA00010794"/>
    </source>
</evidence>
<evidence type="ECO:0000259" key="14">
    <source>
        <dbReference type="PROSITE" id="PS50109"/>
    </source>
</evidence>
<dbReference type="InterPro" id="IPR036097">
    <property type="entry name" value="HisK_dim/P_sf"/>
</dbReference>
<feature type="region of interest" description="Disordered" evidence="12">
    <location>
        <begin position="1"/>
        <end position="135"/>
    </location>
</feature>
<dbReference type="InterPro" id="IPR036890">
    <property type="entry name" value="HATPase_C_sf"/>
</dbReference>
<evidence type="ECO:0000256" key="4">
    <source>
        <dbReference type="ARBA" id="ARBA00022553"/>
    </source>
</evidence>
<dbReference type="GO" id="GO:0005789">
    <property type="term" value="C:endoplasmic reticulum membrane"/>
    <property type="evidence" value="ECO:0007669"/>
    <property type="project" value="UniProtKB-SubCell"/>
</dbReference>
<feature type="transmembrane region" description="Helical" evidence="13">
    <location>
        <begin position="404"/>
        <end position="424"/>
    </location>
</feature>
<dbReference type="InterPro" id="IPR003594">
    <property type="entry name" value="HATPase_dom"/>
</dbReference>
<keyword evidence="8" id="KW-0256">Endoplasmic reticulum</keyword>
<feature type="transmembrane region" description="Helical" evidence="13">
    <location>
        <begin position="508"/>
        <end position="534"/>
    </location>
</feature>
<evidence type="ECO:0000259" key="15">
    <source>
        <dbReference type="PROSITE" id="PS50110"/>
    </source>
</evidence>
<feature type="compositionally biased region" description="Polar residues" evidence="12">
    <location>
        <begin position="15"/>
        <end position="34"/>
    </location>
</feature>
<evidence type="ECO:0000256" key="6">
    <source>
        <dbReference type="ARBA" id="ARBA00022692"/>
    </source>
</evidence>
<reference evidence="16" key="1">
    <citation type="submission" date="2020-11" db="EMBL/GenBank/DDBJ databases">
        <authorList>
            <consortium name="DOE Joint Genome Institute"/>
            <person name="Ahrendt S."/>
            <person name="Riley R."/>
            <person name="Andreopoulos W."/>
            <person name="Labutti K."/>
            <person name="Pangilinan J."/>
            <person name="Ruiz-Duenas F.J."/>
            <person name="Barrasa J.M."/>
            <person name="Sanchez-Garcia M."/>
            <person name="Camarero S."/>
            <person name="Miyauchi S."/>
            <person name="Serrano A."/>
            <person name="Linde D."/>
            <person name="Babiker R."/>
            <person name="Drula E."/>
            <person name="Ayuso-Fernandez I."/>
            <person name="Pacheco R."/>
            <person name="Padilla G."/>
            <person name="Ferreira P."/>
            <person name="Barriuso J."/>
            <person name="Kellner H."/>
            <person name="Castanera R."/>
            <person name="Alfaro M."/>
            <person name="Ramirez L."/>
            <person name="Pisabarro A.G."/>
            <person name="Kuo A."/>
            <person name="Tritt A."/>
            <person name="Lipzen A."/>
            <person name="He G."/>
            <person name="Yan M."/>
            <person name="Ng V."/>
            <person name="Cullen D."/>
            <person name="Martin F."/>
            <person name="Rosso M.-N."/>
            <person name="Henrissat B."/>
            <person name="Hibbett D."/>
            <person name="Martinez A.T."/>
            <person name="Grigoriev I.V."/>
        </authorList>
    </citation>
    <scope>NUCLEOTIDE SEQUENCE</scope>
    <source>
        <strain evidence="16">CBS 247.69</strain>
    </source>
</reference>
<keyword evidence="9 13" id="KW-1133">Transmembrane helix</keyword>
<evidence type="ECO:0000256" key="9">
    <source>
        <dbReference type="ARBA" id="ARBA00022989"/>
    </source>
</evidence>
<dbReference type="Pfam" id="PF00072">
    <property type="entry name" value="Response_reg"/>
    <property type="match status" value="1"/>
</dbReference>
<gene>
    <name evidence="16" type="ORF">BDZ94DRAFT_1306125</name>
</gene>
<dbReference type="SMART" id="SM00387">
    <property type="entry name" value="HATPase_c"/>
    <property type="match status" value="1"/>
</dbReference>
<dbReference type="GO" id="GO:0043048">
    <property type="term" value="P:dolichyl monophosphate biosynthetic process"/>
    <property type="evidence" value="ECO:0007669"/>
    <property type="project" value="TreeGrafter"/>
</dbReference>
<evidence type="ECO:0000256" key="12">
    <source>
        <dbReference type="SAM" id="MobiDB-lite"/>
    </source>
</evidence>
<feature type="compositionally biased region" description="Basic and acidic residues" evidence="12">
    <location>
        <begin position="1"/>
        <end position="14"/>
    </location>
</feature>
<comment type="subcellular location">
    <subcellularLocation>
        <location evidence="1">Endoplasmic reticulum membrane</location>
        <topology evidence="1">Multi-pass membrane protein</topology>
    </subcellularLocation>
</comment>
<dbReference type="PRINTS" id="PR00344">
    <property type="entry name" value="BCTRLSENSOR"/>
</dbReference>
<dbReference type="Gene3D" id="1.10.287.130">
    <property type="match status" value="1"/>
</dbReference>
<keyword evidence="5" id="KW-0808">Transferase</keyword>
<keyword evidence="7" id="KW-0418">Kinase</keyword>
<dbReference type="GO" id="GO:0004168">
    <property type="term" value="F:dolichol kinase activity"/>
    <property type="evidence" value="ECO:0007669"/>
    <property type="project" value="UniProtKB-EC"/>
</dbReference>
<evidence type="ECO:0000313" key="17">
    <source>
        <dbReference type="Proteomes" id="UP000807353"/>
    </source>
</evidence>
<dbReference type="InterPro" id="IPR003018">
    <property type="entry name" value="GAF"/>
</dbReference>
<feature type="compositionally biased region" description="Polar residues" evidence="12">
    <location>
        <begin position="63"/>
        <end position="97"/>
    </location>
</feature>
<protein>
    <recommendedName>
        <fullName evidence="3">dolichol kinase</fullName>
        <ecNumber evidence="3">2.7.1.108</ecNumber>
    </recommendedName>
</protein>
<dbReference type="SMART" id="SM00388">
    <property type="entry name" value="HisKA"/>
    <property type="match status" value="1"/>
</dbReference>
<feature type="compositionally biased region" description="Polar residues" evidence="12">
    <location>
        <begin position="973"/>
        <end position="988"/>
    </location>
</feature>
<feature type="domain" description="Histidine kinase" evidence="14">
    <location>
        <begin position="1835"/>
        <end position="2093"/>
    </location>
</feature>
<evidence type="ECO:0000256" key="11">
    <source>
        <dbReference type="PROSITE-ProRule" id="PRU00169"/>
    </source>
</evidence>
<dbReference type="InterPro" id="IPR004358">
    <property type="entry name" value="Sig_transdc_His_kin-like_C"/>
</dbReference>
<feature type="region of interest" description="Disordered" evidence="12">
    <location>
        <begin position="2235"/>
        <end position="2296"/>
    </location>
</feature>
<dbReference type="Pfam" id="PF00512">
    <property type="entry name" value="HisKA"/>
    <property type="match status" value="1"/>
</dbReference>
<evidence type="ECO:0000256" key="7">
    <source>
        <dbReference type="ARBA" id="ARBA00022777"/>
    </source>
</evidence>
<feature type="transmembrane region" description="Helical" evidence="13">
    <location>
        <begin position="462"/>
        <end position="481"/>
    </location>
</feature>
<dbReference type="SUPFAM" id="SSF55781">
    <property type="entry name" value="GAF domain-like"/>
    <property type="match status" value="1"/>
</dbReference>
<keyword evidence="4 11" id="KW-0597">Phosphoprotein</keyword>
<dbReference type="SMART" id="SM00448">
    <property type="entry name" value="REC"/>
    <property type="match status" value="1"/>
</dbReference>
<evidence type="ECO:0000313" key="16">
    <source>
        <dbReference type="EMBL" id="KAF9466528.1"/>
    </source>
</evidence>
<dbReference type="CDD" id="cd00082">
    <property type="entry name" value="HisKA"/>
    <property type="match status" value="1"/>
</dbReference>
<dbReference type="PROSITE" id="PS50110">
    <property type="entry name" value="RESPONSE_REGULATORY"/>
    <property type="match status" value="1"/>
</dbReference>
<feature type="compositionally biased region" description="Polar residues" evidence="12">
    <location>
        <begin position="106"/>
        <end position="122"/>
    </location>
</feature>
<dbReference type="InterPro" id="IPR032974">
    <property type="entry name" value="Polypren_kinase"/>
</dbReference>
<dbReference type="GO" id="GO:0000155">
    <property type="term" value="F:phosphorelay sensor kinase activity"/>
    <property type="evidence" value="ECO:0007669"/>
    <property type="project" value="InterPro"/>
</dbReference>
<feature type="domain" description="Response regulatory" evidence="15">
    <location>
        <begin position="2347"/>
        <end position="2470"/>
    </location>
</feature>
<feature type="region of interest" description="Disordered" evidence="12">
    <location>
        <begin position="973"/>
        <end position="1027"/>
    </location>
</feature>
<feature type="transmembrane region" description="Helical" evidence="13">
    <location>
        <begin position="604"/>
        <end position="621"/>
    </location>
</feature>
<dbReference type="Gene3D" id="3.40.50.2300">
    <property type="match status" value="1"/>
</dbReference>
<sequence>MTLFEDKDRADDGTTRPTLPSPTTNIDWSTSYQAGSSSSGSRSSSDDSETEDELGASFRGRAFSQSRLRNTPNGNITRTSPSSIQKRSSPNAPSSGDSAGGLGPRSSFTRSRSPAIQASNVSKAAPHRHLSPAVSRLTRSRTVKVGPTIIFPGLIEFQLRFLPTSWAWTFSADSRKCGESWVLLGAILLASWAISKLPPYGYLGYNQWTVTELHLLSGATVFYSLWTHTSLSNLKSLPPTSPVRKTTSPSLRPPDIRDVRRSNIATLPRKTDFGFIWMSVPKNYRESLDDGVFTGLLLGPLIASGLLVAALRLSAGLSTHKNILPKGWRIEAPAELLGSHRQYSALEALVLSRYSLVNLGTFCSTILLVHVCASWWLEARASKYGNAPEGERASVPRSEGLRSWYFIVFAFGVSVGALCVKGMLRLWEIGIWQHLNYFEIAFAALFYQFALYMAIRLAHRGFTLGELALVCFGGTALFLYLSHGQNVKQIWPITTPFIKTYRLPTPLLIFQMALIAGSFLTGILLAPFLVLSRHIAQRPARRLRFPQDKQRNRRYLALGFYIGTFLIVGGLIGMWTRWCLGKRDPWLWVIFWIVEGKRKWSRPALLAYWASLGCLSVAGWNRQLARSRRYRPMNASGENSMVGGTLDVPVNPSPEPNVTFIAPTSPNSGGGGGGGPLGMTFSNLPNLPTLPNLPNGANVSNVATDLLDAADKHVPTLGLNARRKFFHALAVIMFIPGVAFDPAFTHLSFSAAFALFTFTEYVRYFAIYPFGAAVHLFMNEFLDHRDSGTAILSHFYLLTGCAGSVWLEGPSQLLQFTGILTLGVGDALASIVGKRVGMHRWSPSTSKTLEGSAALTVSIVVCAWVLRLCGFAEKFSITYYAAVVAVSSIYEALSDQNDNLTLPLFMWSLFVLVDLSITVTGPNDRVARCPSDVIIPRLRWPADAGRTVTGAGYEMSTEKAHIQRLHSLMPIERSSSAPSSTHDQNGVPSPTPTIPWIGVSGPSKRPLRKTIPRPSTAPAKEDVNLLPCSPSGTQELLRYISPDIKAGQSESFHHMQTVDEDEYDSALGMLPSPFDVNMEEFVSSEGVFVTNRSDCDWATFISAYASGRWDPHRTPNPPRSYVVSFLPTPLDSVPVSHSHKKPSTDNHQVTQNLELTAGDFAKPEPSGGPTLIQPSAPFSVNRFRPAAPIKLPLPPHRVRNSFSTSISAQAGTESLSSSVHPNSDVQTAVATMRWAAARVDISPLALPSPEHELTDPMRGVMAAVPGAHLPDTDFQQHDHPLTPGGSRKPRLTSFWHGTTDVDSNGISHTIGPNTGSTRLTPIAGSPAEPVITDATRNQDNVAFTLKEGTSLPVLPRFVIPPASAPAADTHHNSNDILPEDYFGNVNIKGNTAEAPYSVSTLVRSAIPLTEMGTLSVPALPRRVCLTRQASSPLPVSSPREPKYPGGRVVSESITSVKAGRAAKEEQMFAELGYLAPPNPPDELERRRALYKFNIWNTGPDLNFDRIAHLAKLVFNTKGVVISLIDGNEQGDEPMVILDTYLDWRFAKNPLVTGNPNIRFYAGAPLRTQDGFNIGTLAVIDDSPREDFSPRQRHTLKEFAAIAMREMELWRDKARKPWQDLSLNFVNFELYFRFNCGFETEYKTHRECLEIDTEAHAQNKDDRPDLIVGSSMDKVYDRAAKLVKRTLDVEGVIVMDVSHCEVLESMSAEGSVSVIMHHGDPQQEATQRQLSSDEYHKLNAFFAKHPDGKISEGIVPPSFRPFLPTRIQYALTVPIYNIDKRPFALLCAYTVSDQTKRYLEGHELSYLRAIGVIILSAVLKRRMILADKAKSLFISNISHELRTPLHGILAAAELLSDSYLNHSQLSFLQTVQACGTSLVETVNHVLDFTKLSGNSKAGGVENALHRVDLMQLVEEAVDGCWIGHRARTAIMGNSEIGSVYSPPKEDRGSPVAIRRALVETVVDVGHRREGWGLKCEKGGIRRVLMNVFGNSLKFTKNGFVHVSLRELPRVDDDPPNKVKIELAVLDTGKGISQNFLKNQLFHPFSQENPLQTGTGLGLAIVNSIVTSESVGGKVEVWSEEGSGTEIKVTFSAERLEDEEMSPEMEPFKVDDVLNLPTISLVGFDSSHEGTKLFNKVLRTYLTSWWGLEIVTGHGYGDIVILNDDPAPISAATERRDTSRPFIILSAARGNPTIMAIASDHERIGGFCRILYKPGGPSRLRSILKLCLHALNIGSRSRGPSPEAKFSGIGGVPQYLPMGDEKERSVSGIPRRNSEERHTWSRKHPTRPPMSPRSSTASAAVGSWRPLSSISQEKTPEPDSVLPTISIGSGGSLLKSSVGTVDTSERRFRVLVVEDNSILRNLLIKWLSQKGYDFRDAVDGRDGVSVYKSDGPVVLLDLSMPILDGVAATAEIRHIESTRFNAAKPAHPARILALTGMSSLEDKRRAFDAGVDGYLVKPVAFKTLDEMFQRLGIA</sequence>
<evidence type="ECO:0000256" key="1">
    <source>
        <dbReference type="ARBA" id="ARBA00004477"/>
    </source>
</evidence>
<feature type="transmembrane region" description="Helical" evidence="13">
    <location>
        <begin position="292"/>
        <end position="311"/>
    </location>
</feature>
<dbReference type="Pfam" id="PF01590">
    <property type="entry name" value="GAF"/>
    <property type="match status" value="1"/>
</dbReference>
<evidence type="ECO:0000256" key="5">
    <source>
        <dbReference type="ARBA" id="ARBA00022679"/>
    </source>
</evidence>
<comment type="caution">
    <text evidence="16">The sequence shown here is derived from an EMBL/GenBank/DDBJ whole genome shotgun (WGS) entry which is preliminary data.</text>
</comment>
<evidence type="ECO:0000256" key="3">
    <source>
        <dbReference type="ARBA" id="ARBA00012132"/>
    </source>
</evidence>
<dbReference type="InterPro" id="IPR001789">
    <property type="entry name" value="Sig_transdc_resp-reg_receiver"/>
</dbReference>
<evidence type="ECO:0000256" key="8">
    <source>
        <dbReference type="ARBA" id="ARBA00022824"/>
    </source>
</evidence>
<dbReference type="FunFam" id="1.10.287.130:FF:000023">
    <property type="entry name" value="Sensor histidine kinase/response regulator, putative"/>
    <property type="match status" value="1"/>
</dbReference>
<dbReference type="Pfam" id="PF02518">
    <property type="entry name" value="HATPase_c"/>
    <property type="match status" value="1"/>
</dbReference>
<evidence type="ECO:0000256" key="13">
    <source>
        <dbReference type="SAM" id="Phobius"/>
    </source>
</evidence>
<dbReference type="PANTHER" id="PTHR13205:SF15">
    <property type="entry name" value="DOLICHOL KINASE"/>
    <property type="match status" value="1"/>
</dbReference>
<dbReference type="PROSITE" id="PS50109">
    <property type="entry name" value="HIS_KIN"/>
    <property type="match status" value="1"/>
</dbReference>
<dbReference type="EC" id="2.7.1.108" evidence="3"/>
<dbReference type="PANTHER" id="PTHR13205">
    <property type="entry name" value="TRANSMEMBRANE PROTEIN 15-RELATED"/>
    <property type="match status" value="1"/>
</dbReference>
<dbReference type="SUPFAM" id="SSF47384">
    <property type="entry name" value="Homodimeric domain of signal transducing histidine kinase"/>
    <property type="match status" value="1"/>
</dbReference>
<feature type="modified residue" description="4-aspartylphosphate" evidence="11">
    <location>
        <position position="2395"/>
    </location>
</feature>